<dbReference type="EMBL" id="FRCB01000014">
    <property type="protein sequence ID" value="SHM74979.1"/>
    <property type="molecule type" value="Genomic_DNA"/>
</dbReference>
<keyword evidence="3" id="KW-1185">Reference proteome</keyword>
<organism evidence="2 3">
    <name type="scientific">Roseovarius litoreus</name>
    <dbReference type="NCBI Taxonomy" id="1155722"/>
    <lineage>
        <taxon>Bacteria</taxon>
        <taxon>Pseudomonadati</taxon>
        <taxon>Pseudomonadota</taxon>
        <taxon>Alphaproteobacteria</taxon>
        <taxon>Rhodobacterales</taxon>
        <taxon>Roseobacteraceae</taxon>
        <taxon>Roseovarius</taxon>
    </lineage>
</organism>
<evidence type="ECO:0000259" key="1">
    <source>
        <dbReference type="Pfam" id="PF13452"/>
    </source>
</evidence>
<dbReference type="PANTHER" id="PTHR28152:SF1">
    <property type="entry name" value="HYDROXYACYL-THIOESTER DEHYDRATASE TYPE 2, MITOCHONDRIAL"/>
    <property type="match status" value="1"/>
</dbReference>
<dbReference type="AlphaFoldDB" id="A0A1M7LAF9"/>
<dbReference type="SUPFAM" id="SSF54637">
    <property type="entry name" value="Thioesterase/thiol ester dehydrase-isomerase"/>
    <property type="match status" value="1"/>
</dbReference>
<dbReference type="Proteomes" id="UP000322545">
    <property type="component" value="Unassembled WGS sequence"/>
</dbReference>
<gene>
    <name evidence="2" type="ORF">SAMN05443432_11441</name>
</gene>
<name>A0A1M7LAF9_9RHOB</name>
<dbReference type="PANTHER" id="PTHR28152">
    <property type="entry name" value="HYDROXYACYL-THIOESTER DEHYDRATASE TYPE 2, MITOCHONDRIAL"/>
    <property type="match status" value="1"/>
</dbReference>
<protein>
    <submittedName>
        <fullName evidence="2">3-methylfumaryl-CoA hydratase</fullName>
    </submittedName>
</protein>
<dbReference type="InterPro" id="IPR052741">
    <property type="entry name" value="Mitochondrial_HTD2"/>
</dbReference>
<dbReference type="Gene3D" id="3.10.129.10">
    <property type="entry name" value="Hotdog Thioesterase"/>
    <property type="match status" value="2"/>
</dbReference>
<accession>A0A1M7LAF9</accession>
<dbReference type="GO" id="GO:0019171">
    <property type="term" value="F:(3R)-hydroxyacyl-[acyl-carrier-protein] dehydratase activity"/>
    <property type="evidence" value="ECO:0007669"/>
    <property type="project" value="TreeGrafter"/>
</dbReference>
<reference evidence="2 3" key="1">
    <citation type="submission" date="2016-11" db="EMBL/GenBank/DDBJ databases">
        <authorList>
            <person name="Varghese N."/>
            <person name="Submissions S."/>
        </authorList>
    </citation>
    <scope>NUCLEOTIDE SEQUENCE [LARGE SCALE GENOMIC DNA]</scope>
    <source>
        <strain evidence="2 3">DSM 28249</strain>
    </source>
</reference>
<sequence length="286" mass="31991">MDQLNVRAWEGRTELQEGCISPAQAAQIHATLGTPGSRPPAMGDLLEPLWHWCAFNPTAPLAELSRDGHPALGDFLPPVRLERRMWASGALSFGAPLRVGERLTKRSFIRSVVEKEGKTGPMVLVSVDHRIYGEQGLAIEERQDIVYLDIPDRFRPPAARPLPERPALHKQIRLSEALLFRYSALTFNAHRIHYDLPYAQEVEHYPGLVVHGPMQATWLIQAACQYKGRRPSHFDFRAVHPVFLSPGESRDLDIMGTEDESGAVLLCTGQQGHQGMQATAIWEETV</sequence>
<proteinExistence type="predicted"/>
<dbReference type="InterPro" id="IPR039569">
    <property type="entry name" value="FAS1-like_DH_region"/>
</dbReference>
<feature type="domain" description="FAS1-like dehydratase" evidence="1">
    <location>
        <begin position="75"/>
        <end position="139"/>
    </location>
</feature>
<evidence type="ECO:0000313" key="3">
    <source>
        <dbReference type="Proteomes" id="UP000322545"/>
    </source>
</evidence>
<dbReference type="RefSeq" id="WP_223228473.1">
    <property type="nucleotide sequence ID" value="NZ_FRCB01000014.1"/>
</dbReference>
<dbReference type="InterPro" id="IPR029069">
    <property type="entry name" value="HotDog_dom_sf"/>
</dbReference>
<evidence type="ECO:0000313" key="2">
    <source>
        <dbReference type="EMBL" id="SHM74979.1"/>
    </source>
</evidence>
<dbReference type="Pfam" id="PF13452">
    <property type="entry name" value="FAS1_DH_region"/>
    <property type="match status" value="1"/>
</dbReference>